<gene>
    <name evidence="2" type="ORF">PIL02S_00844</name>
</gene>
<dbReference type="PANTHER" id="PTHR43792">
    <property type="entry name" value="GNAT FAMILY, PUTATIVE (AFU_ORTHOLOGUE AFUA_3G00765)-RELATED-RELATED"/>
    <property type="match status" value="1"/>
</dbReference>
<dbReference type="OrthoDB" id="9785602at2"/>
<accession>A0A2W0CRE8</accession>
<proteinExistence type="predicted"/>
<dbReference type="CDD" id="cd04301">
    <property type="entry name" value="NAT_SF"/>
    <property type="match status" value="1"/>
</dbReference>
<dbReference type="SUPFAM" id="SSF55729">
    <property type="entry name" value="Acyl-CoA N-acyltransferases (Nat)"/>
    <property type="match status" value="1"/>
</dbReference>
<protein>
    <submittedName>
        <fullName evidence="2">Ribosomal-protein-alanine acetyltransferase</fullName>
    </submittedName>
</protein>
<evidence type="ECO:0000313" key="2">
    <source>
        <dbReference type="EMBL" id="PYY30755.1"/>
    </source>
</evidence>
<dbReference type="PANTHER" id="PTHR43792:SF9">
    <property type="entry name" value="RIBOSOMAL-PROTEIN-ALANINE ACETYLTRANSFERASE"/>
    <property type="match status" value="1"/>
</dbReference>
<dbReference type="RefSeq" id="WP_110756574.1">
    <property type="nucleotide sequence ID" value="NZ_PRLG01000006.1"/>
</dbReference>
<dbReference type="InterPro" id="IPR051531">
    <property type="entry name" value="N-acetyltransferase"/>
</dbReference>
<feature type="domain" description="N-acetyltransferase" evidence="1">
    <location>
        <begin position="10"/>
        <end position="175"/>
    </location>
</feature>
<dbReference type="GO" id="GO:0005737">
    <property type="term" value="C:cytoplasm"/>
    <property type="evidence" value="ECO:0007669"/>
    <property type="project" value="TreeGrafter"/>
</dbReference>
<dbReference type="AlphaFoldDB" id="A0A2W0CRE8"/>
<keyword evidence="2" id="KW-0808">Transferase</keyword>
<dbReference type="PROSITE" id="PS51186">
    <property type="entry name" value="GNAT"/>
    <property type="match status" value="1"/>
</dbReference>
<evidence type="ECO:0000313" key="3">
    <source>
        <dbReference type="Proteomes" id="UP000247459"/>
    </source>
</evidence>
<reference evidence="2 3" key="1">
    <citation type="submission" date="2018-01" db="EMBL/GenBank/DDBJ databases">
        <title>Genome sequence of the PGP bacterium Paenibacillus illinoisensis E3.</title>
        <authorList>
            <person name="Rolli E."/>
            <person name="Marasco R."/>
            <person name="Bessem C."/>
            <person name="Michoud G."/>
            <person name="Gaiarsa S."/>
            <person name="Borin S."/>
            <person name="Daffonchio D."/>
        </authorList>
    </citation>
    <scope>NUCLEOTIDE SEQUENCE [LARGE SCALE GENOMIC DNA]</scope>
    <source>
        <strain evidence="2 3">E3</strain>
    </source>
</reference>
<evidence type="ECO:0000259" key="1">
    <source>
        <dbReference type="PROSITE" id="PS51186"/>
    </source>
</evidence>
<dbReference type="GO" id="GO:0008999">
    <property type="term" value="F:protein-N-terminal-alanine acetyltransferase activity"/>
    <property type="evidence" value="ECO:0007669"/>
    <property type="project" value="TreeGrafter"/>
</dbReference>
<name>A0A2W0CRE8_9BACL</name>
<dbReference type="Gene3D" id="3.40.630.30">
    <property type="match status" value="1"/>
</dbReference>
<sequence>MITELQTERLQLRKMQVSDSPGLFKIWSDPEVTRFMNVRCFTAENQAIEMIQLLDDLSQDNKAIRFSIIHKESGEIIGSCGYNAFNFANGTAEIGYDLAKSYWGKGYASEAVSSLVEYAFSSWKLKRIEAKVEPENLNSIKLLQKLGFTYEGIFSQDKGAEEAASDLYLYSKSTSTS</sequence>
<dbReference type="EMBL" id="PRLG01000006">
    <property type="protein sequence ID" value="PYY30755.1"/>
    <property type="molecule type" value="Genomic_DNA"/>
</dbReference>
<dbReference type="InterPro" id="IPR000182">
    <property type="entry name" value="GNAT_dom"/>
</dbReference>
<comment type="caution">
    <text evidence="2">The sequence shown here is derived from an EMBL/GenBank/DDBJ whole genome shotgun (WGS) entry which is preliminary data.</text>
</comment>
<dbReference type="Proteomes" id="UP000247459">
    <property type="component" value="Unassembled WGS sequence"/>
</dbReference>
<dbReference type="Pfam" id="PF13302">
    <property type="entry name" value="Acetyltransf_3"/>
    <property type="match status" value="1"/>
</dbReference>
<dbReference type="InterPro" id="IPR016181">
    <property type="entry name" value="Acyl_CoA_acyltransferase"/>
</dbReference>
<organism evidence="2 3">
    <name type="scientific">Paenibacillus illinoisensis</name>
    <dbReference type="NCBI Taxonomy" id="59845"/>
    <lineage>
        <taxon>Bacteria</taxon>
        <taxon>Bacillati</taxon>
        <taxon>Bacillota</taxon>
        <taxon>Bacilli</taxon>
        <taxon>Bacillales</taxon>
        <taxon>Paenibacillaceae</taxon>
        <taxon>Paenibacillus</taxon>
    </lineage>
</organism>